<dbReference type="EMBL" id="CAXITT010000418">
    <property type="protein sequence ID" value="CAL1541180.1"/>
    <property type="molecule type" value="Genomic_DNA"/>
</dbReference>
<evidence type="ECO:0000313" key="3">
    <source>
        <dbReference type="EMBL" id="CAL1541180.1"/>
    </source>
</evidence>
<name>A0AAV2I3L0_LYMST</name>
<feature type="domain" description="Peptidase M13 C-terminal" evidence="2">
    <location>
        <begin position="104"/>
        <end position="304"/>
    </location>
</feature>
<dbReference type="PANTHER" id="PTHR11733">
    <property type="entry name" value="ZINC METALLOPROTEASE FAMILY M13 NEPRILYSIN-RELATED"/>
    <property type="match status" value="1"/>
</dbReference>
<dbReference type="CDD" id="cd08662">
    <property type="entry name" value="M13"/>
    <property type="match status" value="1"/>
</dbReference>
<dbReference type="GO" id="GO:0005886">
    <property type="term" value="C:plasma membrane"/>
    <property type="evidence" value="ECO:0007669"/>
    <property type="project" value="TreeGrafter"/>
</dbReference>
<dbReference type="AlphaFoldDB" id="A0AAV2I3L0"/>
<dbReference type="PRINTS" id="PR00786">
    <property type="entry name" value="NEPRILYSIN"/>
</dbReference>
<comment type="similarity">
    <text evidence="1">Belongs to the peptidase M13 family.</text>
</comment>
<evidence type="ECO:0000256" key="1">
    <source>
        <dbReference type="ARBA" id="ARBA00007357"/>
    </source>
</evidence>
<proteinExistence type="inferred from homology"/>
<dbReference type="GO" id="GO:0016485">
    <property type="term" value="P:protein processing"/>
    <property type="evidence" value="ECO:0007669"/>
    <property type="project" value="TreeGrafter"/>
</dbReference>
<protein>
    <recommendedName>
        <fullName evidence="2">Peptidase M13 C-terminal domain-containing protein</fullName>
    </recommendedName>
</protein>
<dbReference type="InterPro" id="IPR042089">
    <property type="entry name" value="Peptidase_M13_dom_2"/>
</dbReference>
<comment type="caution">
    <text evidence="3">The sequence shown here is derived from an EMBL/GenBank/DDBJ whole genome shotgun (WGS) entry which is preliminary data.</text>
</comment>
<dbReference type="PROSITE" id="PS51885">
    <property type="entry name" value="NEPRILYSIN"/>
    <property type="match status" value="1"/>
</dbReference>
<organism evidence="3 4">
    <name type="scientific">Lymnaea stagnalis</name>
    <name type="common">Great pond snail</name>
    <name type="synonym">Helix stagnalis</name>
    <dbReference type="NCBI Taxonomy" id="6523"/>
    <lineage>
        <taxon>Eukaryota</taxon>
        <taxon>Metazoa</taxon>
        <taxon>Spiralia</taxon>
        <taxon>Lophotrochozoa</taxon>
        <taxon>Mollusca</taxon>
        <taxon>Gastropoda</taxon>
        <taxon>Heterobranchia</taxon>
        <taxon>Euthyneura</taxon>
        <taxon>Panpulmonata</taxon>
        <taxon>Hygrophila</taxon>
        <taxon>Lymnaeoidea</taxon>
        <taxon>Lymnaeidae</taxon>
        <taxon>Lymnaea</taxon>
    </lineage>
</organism>
<dbReference type="Pfam" id="PF01431">
    <property type="entry name" value="Peptidase_M13"/>
    <property type="match status" value="1"/>
</dbReference>
<reference evidence="3 4" key="1">
    <citation type="submission" date="2024-04" db="EMBL/GenBank/DDBJ databases">
        <authorList>
            <consortium name="Genoscope - CEA"/>
            <person name="William W."/>
        </authorList>
    </citation>
    <scope>NUCLEOTIDE SEQUENCE [LARGE SCALE GENOMIC DNA]</scope>
</reference>
<dbReference type="Proteomes" id="UP001497497">
    <property type="component" value="Unassembled WGS sequence"/>
</dbReference>
<dbReference type="SUPFAM" id="SSF55486">
    <property type="entry name" value="Metalloproteases ('zincins'), catalytic domain"/>
    <property type="match status" value="1"/>
</dbReference>
<accession>A0AAV2I3L0</accession>
<keyword evidence="4" id="KW-1185">Reference proteome</keyword>
<evidence type="ECO:0000313" key="4">
    <source>
        <dbReference type="Proteomes" id="UP001497497"/>
    </source>
</evidence>
<dbReference type="InterPro" id="IPR024079">
    <property type="entry name" value="MetalloPept_cat_dom_sf"/>
</dbReference>
<dbReference type="Gene3D" id="1.10.1380.10">
    <property type="entry name" value="Neutral endopeptidase , domain2"/>
    <property type="match status" value="1"/>
</dbReference>
<dbReference type="PANTHER" id="PTHR11733:SF167">
    <property type="entry name" value="FI17812P1-RELATED"/>
    <property type="match status" value="1"/>
</dbReference>
<dbReference type="Gene3D" id="3.40.390.10">
    <property type="entry name" value="Collagenase (Catalytic Domain)"/>
    <property type="match status" value="1"/>
</dbReference>
<evidence type="ECO:0000259" key="2">
    <source>
        <dbReference type="Pfam" id="PF01431"/>
    </source>
</evidence>
<sequence length="306" mass="35202">MVNSVAQNVRQQMLATIDRTTWLEEPLRKKLLEKAQDIDFFCGYSDWIIDAKSLDDYYANFEVVDDELLNATTAAMREVVKKLYKGLTETRQLTTAVDLGFFAYDPFNNTVFFTIDQFQQPLFEPSFSKKFLYGGLGYVFGHEVTHAFDVLVRKWDKNGLPVIDWPPHSDEEYLKRVKCLTDQYSSKTLYGIHLSGNYTVQEDICDNNAVRLAYKAFKALELSSDPIFPGLNLTDDQTFFLSYSQKYCRKASEEFDTVTLKYYGDTHSPSPYRVNMTLSNYPAFAKAFNCPLGSPMNPVKKCAVWE</sequence>
<dbReference type="InterPro" id="IPR018497">
    <property type="entry name" value="Peptidase_M13_C"/>
</dbReference>
<gene>
    <name evidence="3" type="ORF">GSLYS_00014822001</name>
</gene>
<dbReference type="GO" id="GO:0004222">
    <property type="term" value="F:metalloendopeptidase activity"/>
    <property type="evidence" value="ECO:0007669"/>
    <property type="project" value="InterPro"/>
</dbReference>
<dbReference type="InterPro" id="IPR000718">
    <property type="entry name" value="Peptidase_M13"/>
</dbReference>